<keyword evidence="3 4" id="KW-0574">Periplasm</keyword>
<dbReference type="Pfam" id="PF13144">
    <property type="entry name" value="ChapFlgA"/>
    <property type="match status" value="1"/>
</dbReference>
<dbReference type="SMART" id="SM00858">
    <property type="entry name" value="SAF"/>
    <property type="match status" value="1"/>
</dbReference>
<keyword evidence="6" id="KW-0282">Flagellum</keyword>
<keyword evidence="6" id="KW-0969">Cilium</keyword>
<dbReference type="Proteomes" id="UP000005019">
    <property type="component" value="Unassembled WGS sequence"/>
</dbReference>
<dbReference type="CDD" id="cd11614">
    <property type="entry name" value="SAF_CpaB_FlgA_like"/>
    <property type="match status" value="1"/>
</dbReference>
<dbReference type="eggNOG" id="COG1261">
    <property type="taxonomic scope" value="Bacteria"/>
</dbReference>
<organism evidence="6 7">
    <name type="scientific">Methyloversatilis universalis (strain ATCC BAA-1314 / DSM 25237 / JCM 13912 / CCUG 52030 / FAM5)</name>
    <dbReference type="NCBI Taxonomy" id="1000565"/>
    <lineage>
        <taxon>Bacteria</taxon>
        <taxon>Pseudomonadati</taxon>
        <taxon>Pseudomonadota</taxon>
        <taxon>Betaproteobacteria</taxon>
        <taxon>Nitrosomonadales</taxon>
        <taxon>Sterolibacteriaceae</taxon>
        <taxon>Methyloversatilis</taxon>
    </lineage>
</organism>
<evidence type="ECO:0000256" key="1">
    <source>
        <dbReference type="ARBA" id="ARBA00004418"/>
    </source>
</evidence>
<gene>
    <name evidence="6" type="ORF">METUNv1_02640</name>
</gene>
<dbReference type="PANTHER" id="PTHR36307">
    <property type="entry name" value="FLAGELLA BASAL BODY P-RING FORMATION PROTEIN FLGA"/>
    <property type="match status" value="1"/>
</dbReference>
<dbReference type="Pfam" id="PF17656">
    <property type="entry name" value="ChapFlgA_N"/>
    <property type="match status" value="1"/>
</dbReference>
<dbReference type="InterPro" id="IPR039246">
    <property type="entry name" value="Flagellar_FlgA"/>
</dbReference>
<evidence type="ECO:0000259" key="5">
    <source>
        <dbReference type="SMART" id="SM00858"/>
    </source>
</evidence>
<dbReference type="InterPro" id="IPR013974">
    <property type="entry name" value="SAF"/>
</dbReference>
<dbReference type="AlphaFoldDB" id="F5REC1"/>
<keyword evidence="4" id="KW-1005">Bacterial flagellum biogenesis</keyword>
<evidence type="ECO:0000256" key="4">
    <source>
        <dbReference type="RuleBase" id="RU362063"/>
    </source>
</evidence>
<feature type="signal peptide" evidence="4">
    <location>
        <begin position="1"/>
        <end position="19"/>
    </location>
</feature>
<keyword evidence="2 4" id="KW-0732">Signal</keyword>
<evidence type="ECO:0000313" key="7">
    <source>
        <dbReference type="Proteomes" id="UP000005019"/>
    </source>
</evidence>
<dbReference type="STRING" id="1000565.METUNv1_02640"/>
<dbReference type="RefSeq" id="WP_008062434.1">
    <property type="nucleotide sequence ID" value="NZ_AFHG01000052.1"/>
</dbReference>
<comment type="function">
    <text evidence="4">Involved in the assembly process of the P-ring formation. It may associate with FlgF on the rod constituting a structure essential for the P-ring assembly or may act as a modulator protein for the P-ring assembly.</text>
</comment>
<dbReference type="PANTHER" id="PTHR36307:SF1">
    <property type="entry name" value="FLAGELLA BASAL BODY P-RING FORMATION PROTEIN FLGA"/>
    <property type="match status" value="1"/>
</dbReference>
<protein>
    <recommendedName>
        <fullName evidence="4">Flagella basal body P-ring formation protein FlgA</fullName>
    </recommendedName>
</protein>
<dbReference type="Gene3D" id="3.90.1210.10">
    <property type="entry name" value="Antifreeze-like/N-acetylneuraminic acid synthase C-terminal domain"/>
    <property type="match status" value="1"/>
</dbReference>
<proteinExistence type="inferred from homology"/>
<dbReference type="InterPro" id="IPR017585">
    <property type="entry name" value="SAF_FlgA"/>
</dbReference>
<comment type="subcellular location">
    <subcellularLocation>
        <location evidence="1 4">Periplasm</location>
    </subcellularLocation>
</comment>
<comment type="caution">
    <text evidence="6">The sequence shown here is derived from an EMBL/GenBank/DDBJ whole genome shotgun (WGS) entry which is preliminary data.</text>
</comment>
<reference evidence="6 7" key="1">
    <citation type="journal article" date="2011" name="J. Bacteriol.">
        <title>Genome sequence of Methyloversatilis universalis FAM5T, a methylotrophic representative of the order Rhodocyclales.</title>
        <authorList>
            <person name="Kittichotirat W."/>
            <person name="Good N.M."/>
            <person name="Hall R."/>
            <person name="Bringel F."/>
            <person name="Lajus A."/>
            <person name="Medigue C."/>
            <person name="Smalley N.E."/>
            <person name="Beck D."/>
            <person name="Bumgarner R."/>
            <person name="Vuilleumier S."/>
            <person name="Kalyuzhnaya M.G."/>
        </authorList>
    </citation>
    <scope>NUCLEOTIDE SEQUENCE [LARGE SCALE GENOMIC DNA]</scope>
    <source>
        <strain evidence="7">ATCC BAA-1314 / JCM 13912 / FAM5</strain>
    </source>
</reference>
<comment type="similarity">
    <text evidence="4">Belongs to the FlgA family.</text>
</comment>
<dbReference type="OrthoDB" id="8561436at2"/>
<feature type="chain" id="PRO_5005129645" description="Flagella basal body P-ring formation protein FlgA" evidence="4">
    <location>
        <begin position="20"/>
        <end position="226"/>
    </location>
</feature>
<feature type="domain" description="SAF" evidence="5">
    <location>
        <begin position="102"/>
        <end position="164"/>
    </location>
</feature>
<evidence type="ECO:0000313" key="6">
    <source>
        <dbReference type="EMBL" id="EGK71252.1"/>
    </source>
</evidence>
<dbReference type="Gene3D" id="2.30.30.760">
    <property type="match status" value="1"/>
</dbReference>
<dbReference type="GO" id="GO:0042597">
    <property type="term" value="C:periplasmic space"/>
    <property type="evidence" value="ECO:0007669"/>
    <property type="project" value="UniProtKB-SubCell"/>
</dbReference>
<name>F5REC1_METUF</name>
<keyword evidence="6" id="KW-0966">Cell projection</keyword>
<sequence>MFRWPAALLLALACSAASAQLSTDTLRASVSSFLIAQTAGVPGKAVIEVGQPDARLALGACSAHEVFLPTGSRAWGRINVGVRCTQGANWTVYIPSRVRVEGEYLVAARALGRGQVIAEGDYAFMRGDLTELPPNMIIDAQQAVGQSVQVAIGAGQPLRADWLRAPPAVQQGQIVKLIARGSGFAVSHDGKALATAQAGQTVQVRTGSGQVVSGIARPGGIVEVMY</sequence>
<keyword evidence="7" id="KW-1185">Reference proteome</keyword>
<evidence type="ECO:0000256" key="3">
    <source>
        <dbReference type="ARBA" id="ARBA00022764"/>
    </source>
</evidence>
<evidence type="ECO:0000256" key="2">
    <source>
        <dbReference type="ARBA" id="ARBA00022729"/>
    </source>
</evidence>
<dbReference type="InterPro" id="IPR041231">
    <property type="entry name" value="FlgA_N"/>
</dbReference>
<dbReference type="GO" id="GO:0044780">
    <property type="term" value="P:bacterial-type flagellum assembly"/>
    <property type="evidence" value="ECO:0007669"/>
    <property type="project" value="InterPro"/>
</dbReference>
<dbReference type="NCBIfam" id="TIGR03170">
    <property type="entry name" value="flgA_cterm"/>
    <property type="match status" value="1"/>
</dbReference>
<accession>F5REC1</accession>
<dbReference type="EMBL" id="AFHG01000052">
    <property type="protein sequence ID" value="EGK71252.1"/>
    <property type="molecule type" value="Genomic_DNA"/>
</dbReference>